<gene>
    <name evidence="1" type="ORF">SAMN04490178_102263</name>
</gene>
<reference evidence="1 2" key="1">
    <citation type="submission" date="2016-10" db="EMBL/GenBank/DDBJ databases">
        <authorList>
            <person name="de Groot N.N."/>
        </authorList>
    </citation>
    <scope>NUCLEOTIDE SEQUENCE [LARGE SCALE GENOMIC DNA]</scope>
    <source>
        <strain evidence="1 2">DSM 13305</strain>
    </source>
</reference>
<evidence type="ECO:0000313" key="1">
    <source>
        <dbReference type="EMBL" id="SEO51803.1"/>
    </source>
</evidence>
<dbReference type="AlphaFoldDB" id="A0A1H8QDF5"/>
<dbReference type="EMBL" id="FODY01000002">
    <property type="protein sequence ID" value="SEO51803.1"/>
    <property type="molecule type" value="Genomic_DNA"/>
</dbReference>
<organism evidence="1 2">
    <name type="scientific">Propionispora vibrioides</name>
    <dbReference type="NCBI Taxonomy" id="112903"/>
    <lineage>
        <taxon>Bacteria</taxon>
        <taxon>Bacillati</taxon>
        <taxon>Bacillota</taxon>
        <taxon>Negativicutes</taxon>
        <taxon>Selenomonadales</taxon>
        <taxon>Sporomusaceae</taxon>
        <taxon>Propionispora</taxon>
    </lineage>
</organism>
<dbReference type="RefSeq" id="WP_091743962.1">
    <property type="nucleotide sequence ID" value="NZ_FODY01000002.1"/>
</dbReference>
<evidence type="ECO:0000313" key="2">
    <source>
        <dbReference type="Proteomes" id="UP000198847"/>
    </source>
</evidence>
<accession>A0A1H8QDF5</accession>
<sequence length="92" mass="10663">MSERMSLQEVLRDYGVPLTTLHITATRDECLQLRERLIDIVKVSGKTAQGYLEVNCTFYIDVDDIDRYLNGELPGLAEIYTFPEDIKTYKEE</sequence>
<keyword evidence="2" id="KW-1185">Reference proteome</keyword>
<proteinExistence type="predicted"/>
<protein>
    <submittedName>
        <fullName evidence="1">Uncharacterized protein</fullName>
    </submittedName>
</protein>
<name>A0A1H8QDF5_9FIRM</name>
<dbReference type="OrthoDB" id="1666358at2"/>
<dbReference type="Proteomes" id="UP000198847">
    <property type="component" value="Unassembled WGS sequence"/>
</dbReference>